<accession>A0A1Y5I289</accession>
<proteinExistence type="predicted"/>
<reference evidence="2" key="1">
    <citation type="submission" date="2017-04" db="EMBL/GenBank/DDBJ databases">
        <title>Population genomics of picophytoplankton unveils novel chromosome hypervariability.</title>
        <authorList>
            <consortium name="DOE Joint Genome Institute"/>
            <person name="Blanc-Mathieu R."/>
            <person name="Krasovec M."/>
            <person name="Hebrard M."/>
            <person name="Yau S."/>
            <person name="Desgranges E."/>
            <person name="Martin J."/>
            <person name="Schackwitz W."/>
            <person name="Kuo A."/>
            <person name="Salin G."/>
            <person name="Donnadieu C."/>
            <person name="Desdevises Y."/>
            <person name="Sanchez-Ferandin S."/>
            <person name="Moreau H."/>
            <person name="Rivals E."/>
            <person name="Grigoriev I.V."/>
            <person name="Grimsley N."/>
            <person name="Eyre-Walker A."/>
            <person name="Piganeau G."/>
        </authorList>
    </citation>
    <scope>NUCLEOTIDE SEQUENCE [LARGE SCALE GENOMIC DNA]</scope>
    <source>
        <strain evidence="2">RCC 1115</strain>
    </source>
</reference>
<feature type="compositionally biased region" description="Low complexity" evidence="1">
    <location>
        <begin position="38"/>
        <end position="55"/>
    </location>
</feature>
<evidence type="ECO:0000256" key="1">
    <source>
        <dbReference type="SAM" id="MobiDB-lite"/>
    </source>
</evidence>
<dbReference type="KEGG" id="ota:OT_ostta11g01090"/>
<name>A0A1Y5I289_OSTTA</name>
<protein>
    <submittedName>
        <fullName evidence="2">Uncharacterized protein</fullName>
    </submittedName>
</protein>
<evidence type="ECO:0000313" key="2">
    <source>
        <dbReference type="EMBL" id="OUS43611.1"/>
    </source>
</evidence>
<dbReference type="AlphaFoldDB" id="A0A1Y5I289"/>
<gene>
    <name evidence="2" type="ORF">BE221DRAFT_80140</name>
</gene>
<dbReference type="OrthoDB" id="10564392at2759"/>
<dbReference type="Proteomes" id="UP000195557">
    <property type="component" value="Unassembled WGS sequence"/>
</dbReference>
<organism evidence="2">
    <name type="scientific">Ostreococcus tauri</name>
    <name type="common">Marine green alga</name>
    <dbReference type="NCBI Taxonomy" id="70448"/>
    <lineage>
        <taxon>Eukaryota</taxon>
        <taxon>Viridiplantae</taxon>
        <taxon>Chlorophyta</taxon>
        <taxon>Mamiellophyceae</taxon>
        <taxon>Mamiellales</taxon>
        <taxon>Bathycoccaceae</taxon>
        <taxon>Ostreococcus</taxon>
    </lineage>
</organism>
<feature type="compositionally biased region" description="Basic and acidic residues" evidence="1">
    <location>
        <begin position="82"/>
        <end position="94"/>
    </location>
</feature>
<feature type="region of interest" description="Disordered" evidence="1">
    <location>
        <begin position="18"/>
        <end position="126"/>
    </location>
</feature>
<sequence length="200" mass="21574">MPGAVADGAKRDAMDAAFERLEDDRSPSTTPRRAYHLRATTTSRRWSVATSSASARRGRATEDGEDDGSSAGADARTRATGRRAETTARTETRSGWETPGNFAFATPMRDDGGKTASPRTPSLTRDSPCAARLDALLAAPVKPNFGVQRTPNATPLKLRFDGFEVEKPKKRPRGKVSDVFRATKSAATPARLTRAKRGRV</sequence>
<dbReference type="EMBL" id="KZ155831">
    <property type="protein sequence ID" value="OUS43611.1"/>
    <property type="molecule type" value="Genomic_DNA"/>
</dbReference>
<dbReference type="RefSeq" id="XP_003081921.2">
    <property type="nucleotide sequence ID" value="XM_003081873.2"/>
</dbReference>